<name>A0A6A4GST7_9AGAR</name>
<proteinExistence type="predicted"/>
<sequence length="179" mass="20883">MTIIRVIGVILKILLKIIISTTKQKTYVLASTDRDTNHWRHTSGHKHVYLSQEPSILGTYLNKSEKKHSNNNKDKVADVIKEVKKWKVKERKERNSRVKKIEGPRRTTVTITVRSKEQDQQEDRESEDQEHLVKKLRQEYTMQLQGSSSAKGKSSKSKDWLSRIKLLSYSIINTYHIQG</sequence>
<reference evidence="2" key="1">
    <citation type="journal article" date="2019" name="Environ. Microbiol.">
        <title>Fungal ecological strategies reflected in gene transcription - a case study of two litter decomposers.</title>
        <authorList>
            <person name="Barbi F."/>
            <person name="Kohler A."/>
            <person name="Barry K."/>
            <person name="Baskaran P."/>
            <person name="Daum C."/>
            <person name="Fauchery L."/>
            <person name="Ihrmark K."/>
            <person name="Kuo A."/>
            <person name="LaButti K."/>
            <person name="Lipzen A."/>
            <person name="Morin E."/>
            <person name="Grigoriev I.V."/>
            <person name="Henrissat B."/>
            <person name="Lindahl B."/>
            <person name="Martin F."/>
        </authorList>
    </citation>
    <scope>NUCLEOTIDE SEQUENCE</scope>
    <source>
        <strain evidence="2">JB14</strain>
    </source>
</reference>
<protein>
    <submittedName>
        <fullName evidence="2">Uncharacterized protein</fullName>
    </submittedName>
</protein>
<dbReference type="AlphaFoldDB" id="A0A6A4GST7"/>
<keyword evidence="3" id="KW-1185">Reference proteome</keyword>
<organism evidence="2 3">
    <name type="scientific">Gymnopus androsaceus JB14</name>
    <dbReference type="NCBI Taxonomy" id="1447944"/>
    <lineage>
        <taxon>Eukaryota</taxon>
        <taxon>Fungi</taxon>
        <taxon>Dikarya</taxon>
        <taxon>Basidiomycota</taxon>
        <taxon>Agaricomycotina</taxon>
        <taxon>Agaricomycetes</taxon>
        <taxon>Agaricomycetidae</taxon>
        <taxon>Agaricales</taxon>
        <taxon>Marasmiineae</taxon>
        <taxon>Omphalotaceae</taxon>
        <taxon>Gymnopus</taxon>
    </lineage>
</organism>
<feature type="chain" id="PRO_5025409768" evidence="1">
    <location>
        <begin position="21"/>
        <end position="179"/>
    </location>
</feature>
<keyword evidence="1" id="KW-0732">Signal</keyword>
<dbReference type="EMBL" id="ML769740">
    <property type="protein sequence ID" value="KAE9388506.1"/>
    <property type="molecule type" value="Genomic_DNA"/>
</dbReference>
<gene>
    <name evidence="2" type="ORF">BT96DRAFT_947555</name>
</gene>
<evidence type="ECO:0000256" key="1">
    <source>
        <dbReference type="SAM" id="SignalP"/>
    </source>
</evidence>
<accession>A0A6A4GST7</accession>
<feature type="signal peptide" evidence="1">
    <location>
        <begin position="1"/>
        <end position="20"/>
    </location>
</feature>
<dbReference type="Proteomes" id="UP000799118">
    <property type="component" value="Unassembled WGS sequence"/>
</dbReference>
<evidence type="ECO:0000313" key="2">
    <source>
        <dbReference type="EMBL" id="KAE9388506.1"/>
    </source>
</evidence>
<evidence type="ECO:0000313" key="3">
    <source>
        <dbReference type="Proteomes" id="UP000799118"/>
    </source>
</evidence>